<dbReference type="OrthoDB" id="3643354at2759"/>
<accession>A0A8H6VGK3</accession>
<comment type="caution">
    <text evidence="2">The sequence shown here is derived from an EMBL/GenBank/DDBJ whole genome shotgun (WGS) entry which is preliminary data.</text>
</comment>
<organism evidence="2 3">
    <name type="scientific">Pseudocercospora fuligena</name>
    <dbReference type="NCBI Taxonomy" id="685502"/>
    <lineage>
        <taxon>Eukaryota</taxon>
        <taxon>Fungi</taxon>
        <taxon>Dikarya</taxon>
        <taxon>Ascomycota</taxon>
        <taxon>Pezizomycotina</taxon>
        <taxon>Dothideomycetes</taxon>
        <taxon>Dothideomycetidae</taxon>
        <taxon>Mycosphaerellales</taxon>
        <taxon>Mycosphaerellaceae</taxon>
        <taxon>Pseudocercospora</taxon>
    </lineage>
</organism>
<dbReference type="Proteomes" id="UP000660729">
    <property type="component" value="Unassembled WGS sequence"/>
</dbReference>
<sequence>MTASSSSISIKSFGPEIEKTSLTLAQIQAQLRRSREALEHKDGLHSPDARLQEGALYHLHQVLKYDIRERCNELLEGAPFGIIPLADDHMRMLYEAYREAVSIWKDALTHELGRVEDEIAEVDSMLMTDLNDDAGSTISDRGTVDDDPASGTNRDEGSEWC</sequence>
<gene>
    <name evidence="2" type="ORF">HII31_07834</name>
</gene>
<dbReference type="AlphaFoldDB" id="A0A8H6VGK3"/>
<proteinExistence type="predicted"/>
<evidence type="ECO:0000313" key="3">
    <source>
        <dbReference type="Proteomes" id="UP000660729"/>
    </source>
</evidence>
<reference evidence="2" key="1">
    <citation type="submission" date="2020-04" db="EMBL/GenBank/DDBJ databases">
        <title>Draft genome resource of the tomato pathogen Pseudocercospora fuligena.</title>
        <authorList>
            <person name="Zaccaron A."/>
        </authorList>
    </citation>
    <scope>NUCLEOTIDE SEQUENCE</scope>
    <source>
        <strain evidence="2">PF001</strain>
    </source>
</reference>
<evidence type="ECO:0000313" key="2">
    <source>
        <dbReference type="EMBL" id="KAF7190675.1"/>
    </source>
</evidence>
<name>A0A8H6VGK3_9PEZI</name>
<keyword evidence="3" id="KW-1185">Reference proteome</keyword>
<evidence type="ECO:0000256" key="1">
    <source>
        <dbReference type="SAM" id="MobiDB-lite"/>
    </source>
</evidence>
<dbReference type="EMBL" id="JABCIY010000168">
    <property type="protein sequence ID" value="KAF7190675.1"/>
    <property type="molecule type" value="Genomic_DNA"/>
</dbReference>
<feature type="region of interest" description="Disordered" evidence="1">
    <location>
        <begin position="131"/>
        <end position="161"/>
    </location>
</feature>
<protein>
    <submittedName>
        <fullName evidence="2">Uncharacterized protein</fullName>
    </submittedName>
</protein>